<sequence>MNKLKNLLLLLICICFMNCTPALAQTSKDSAKERTNSQKKGSPGDDQAADLNGRGEKKMLEDTGGKSGTQGIGKDDRNKTERKEASQTADAPGSRDRYVIWGIVLLVAFVLAGLVIRYVVKDNRIKQKNNNDAT</sequence>
<keyword evidence="2" id="KW-0812">Transmembrane</keyword>
<evidence type="ECO:0000256" key="2">
    <source>
        <dbReference type="SAM" id="Phobius"/>
    </source>
</evidence>
<keyword evidence="3" id="KW-0732">Signal</keyword>
<dbReference type="Proteomes" id="UP000199072">
    <property type="component" value="Unassembled WGS sequence"/>
</dbReference>
<dbReference type="AlphaFoldDB" id="A0A1G7HB30"/>
<dbReference type="OrthoDB" id="10001229at2"/>
<evidence type="ECO:0000256" key="1">
    <source>
        <dbReference type="SAM" id="MobiDB-lite"/>
    </source>
</evidence>
<evidence type="ECO:0000313" key="4">
    <source>
        <dbReference type="EMBL" id="SDE97561.1"/>
    </source>
</evidence>
<evidence type="ECO:0000256" key="3">
    <source>
        <dbReference type="SAM" id="SignalP"/>
    </source>
</evidence>
<feature type="chain" id="PRO_5011512008" evidence="3">
    <location>
        <begin position="25"/>
        <end position="134"/>
    </location>
</feature>
<evidence type="ECO:0000313" key="5">
    <source>
        <dbReference type="Proteomes" id="UP000199072"/>
    </source>
</evidence>
<reference evidence="4 5" key="1">
    <citation type="submission" date="2016-10" db="EMBL/GenBank/DDBJ databases">
        <authorList>
            <person name="de Groot N.N."/>
        </authorList>
    </citation>
    <scope>NUCLEOTIDE SEQUENCE [LARGE SCALE GENOMIC DNA]</scope>
    <source>
        <strain evidence="4 5">47C3B</strain>
    </source>
</reference>
<feature type="compositionally biased region" description="Basic and acidic residues" evidence="1">
    <location>
        <begin position="73"/>
        <end position="85"/>
    </location>
</feature>
<keyword evidence="2" id="KW-0472">Membrane</keyword>
<name>A0A1G7HB30_9SPHI</name>
<feature type="compositionally biased region" description="Basic and acidic residues" evidence="1">
    <location>
        <begin position="53"/>
        <end position="64"/>
    </location>
</feature>
<proteinExistence type="predicted"/>
<feature type="transmembrane region" description="Helical" evidence="2">
    <location>
        <begin position="98"/>
        <end position="120"/>
    </location>
</feature>
<keyword evidence="5" id="KW-1185">Reference proteome</keyword>
<dbReference type="RefSeq" id="WP_091152532.1">
    <property type="nucleotide sequence ID" value="NZ_FNAI01000011.1"/>
</dbReference>
<gene>
    <name evidence="4" type="ORF">SAMN05216464_111145</name>
</gene>
<organism evidence="4 5">
    <name type="scientific">Mucilaginibacter pineti</name>
    <dbReference type="NCBI Taxonomy" id="1391627"/>
    <lineage>
        <taxon>Bacteria</taxon>
        <taxon>Pseudomonadati</taxon>
        <taxon>Bacteroidota</taxon>
        <taxon>Sphingobacteriia</taxon>
        <taxon>Sphingobacteriales</taxon>
        <taxon>Sphingobacteriaceae</taxon>
        <taxon>Mucilaginibacter</taxon>
    </lineage>
</organism>
<protein>
    <submittedName>
        <fullName evidence="4">Uncharacterized protein</fullName>
    </submittedName>
</protein>
<dbReference type="EMBL" id="FNAI01000011">
    <property type="protein sequence ID" value="SDE97561.1"/>
    <property type="molecule type" value="Genomic_DNA"/>
</dbReference>
<accession>A0A1G7HB30</accession>
<feature type="region of interest" description="Disordered" evidence="1">
    <location>
        <begin position="26"/>
        <end position="92"/>
    </location>
</feature>
<feature type="signal peptide" evidence="3">
    <location>
        <begin position="1"/>
        <end position="24"/>
    </location>
</feature>
<keyword evidence="2" id="KW-1133">Transmembrane helix</keyword>